<keyword evidence="6" id="KW-1185">Reference proteome</keyword>
<gene>
    <name evidence="5" type="ORF">KK078_19730</name>
</gene>
<dbReference type="GO" id="GO:0016787">
    <property type="term" value="F:hydrolase activity"/>
    <property type="evidence" value="ECO:0007669"/>
    <property type="project" value="UniProtKB-KW"/>
</dbReference>
<feature type="domain" description="Beta-lactamase-related" evidence="4">
    <location>
        <begin position="435"/>
        <end position="725"/>
    </location>
</feature>
<dbReference type="Pfam" id="PF00144">
    <property type="entry name" value="Beta-lactamase"/>
    <property type="match status" value="1"/>
</dbReference>
<name>A0AAP2DBS5_9BACT</name>
<keyword evidence="3" id="KW-0732">Signal</keyword>
<keyword evidence="5" id="KW-0378">Hydrolase</keyword>
<dbReference type="SUPFAM" id="SSF49464">
    <property type="entry name" value="Carboxypeptidase regulatory domain-like"/>
    <property type="match status" value="1"/>
</dbReference>
<comment type="caution">
    <text evidence="5">The sequence shown here is derived from an EMBL/GenBank/DDBJ whole genome shotgun (WGS) entry which is preliminary data.</text>
</comment>
<dbReference type="PANTHER" id="PTHR46825">
    <property type="entry name" value="D-ALANYL-D-ALANINE-CARBOXYPEPTIDASE/ENDOPEPTIDASE AMPH"/>
    <property type="match status" value="1"/>
</dbReference>
<protein>
    <submittedName>
        <fullName evidence="5">Serine hydrolase</fullName>
    </submittedName>
</protein>
<dbReference type="InterPro" id="IPR012338">
    <property type="entry name" value="Beta-lactam/transpept-like"/>
</dbReference>
<dbReference type="EMBL" id="JAHESC010000031">
    <property type="protein sequence ID" value="MBT1688809.1"/>
    <property type="molecule type" value="Genomic_DNA"/>
</dbReference>
<reference evidence="5 6" key="1">
    <citation type="submission" date="2021-05" db="EMBL/GenBank/DDBJ databases">
        <title>A Polyphasic approach of four new species of the genus Ohtaekwangia: Ohtaekwangia histidinii sp. nov., Ohtaekwangia cretensis sp. nov., Ohtaekwangia indiensis sp. nov., Ohtaekwangia reichenbachii sp. nov. from diverse environment.</title>
        <authorList>
            <person name="Octaviana S."/>
        </authorList>
    </citation>
    <scope>NUCLEOTIDE SEQUENCE [LARGE SCALE GENOMIC DNA]</scope>
    <source>
        <strain evidence="5 6">PWU37</strain>
    </source>
</reference>
<evidence type="ECO:0000313" key="5">
    <source>
        <dbReference type="EMBL" id="MBT1688809.1"/>
    </source>
</evidence>
<dbReference type="AlphaFoldDB" id="A0AAP2DBS5"/>
<organism evidence="5 6">
    <name type="scientific">Dawidia soli</name>
    <dbReference type="NCBI Taxonomy" id="2782352"/>
    <lineage>
        <taxon>Bacteria</taxon>
        <taxon>Pseudomonadati</taxon>
        <taxon>Bacteroidota</taxon>
        <taxon>Cytophagia</taxon>
        <taxon>Cytophagales</taxon>
        <taxon>Chryseotaleaceae</taxon>
        <taxon>Dawidia</taxon>
    </lineage>
</organism>
<sequence>MAIPKALIFLLLLPVMHSLQAQPLSGTITDHATKQPVPHAHISILETGEGTMSDERGRYSLKLLSAAATRHATISSIGYRPATIPVPPLGGVIDVALHPDTVLLQPVEITPIDPRQLIQQALVQLPQNHGGSRTLTCFYRLIAHKADQSIHISEAAFDLHQPADKEAQLTVLKAREAEDERAFNGVGMAIGTKVNTVKTLDLAANPSTLFLGKSGLRKHDFVYEGVTHIGTEEVHAISFDQKPLVKDGLYRGRIFFSTSSLAVVQVEYELSPRGLPYVQAGSAAERAALKLLNIQIDVSRQRTVIRYRPFGRRWYLDHIARDETARVSSKRYSFDVTVDERSDFLVTRIDTTAQSASRQASATGRFLESAADTSAAFWEGYNILQTTLNYDTLAAAIEARNGYTALKEHVQTILRKSPKHPAARVDSVLRIYHQKGMFHGVALVQHRGEILLHRGYGYADKVTRRLHDTTTVFRIGSLAKTFTSRVIYALQQDGLLQYQDTVQKFLPWYPHRGITIEHLLTHASGLPSYTSHPAFIDSIQHVYSLEEVIRRFGCEAPRFAPGTSFLYSNTGYSLLALVAEKASGRSFGQLLAENITTPLRLTHTSLDSHAPSLARGYLYGVEEPAYAVTNVTGAGAITSTAADLLQWANSQSTPGLDVQFVPRTYYQDWGVYYGYGWMIDRYQFRVSKRDKVLLHPGTDFGFKTMLAHQPDGGNTVILLNNTGEFPLFDITDLILNELN</sequence>
<evidence type="ECO:0000256" key="2">
    <source>
        <dbReference type="ARBA" id="ARBA00023136"/>
    </source>
</evidence>
<dbReference type="GO" id="GO:0016020">
    <property type="term" value="C:membrane"/>
    <property type="evidence" value="ECO:0007669"/>
    <property type="project" value="UniProtKB-SubCell"/>
</dbReference>
<dbReference type="Gene3D" id="2.60.40.1120">
    <property type="entry name" value="Carboxypeptidase-like, regulatory domain"/>
    <property type="match status" value="1"/>
</dbReference>
<keyword evidence="2" id="KW-0472">Membrane</keyword>
<dbReference type="SUPFAM" id="SSF56601">
    <property type="entry name" value="beta-lactamase/transpeptidase-like"/>
    <property type="match status" value="1"/>
</dbReference>
<comment type="subcellular location">
    <subcellularLocation>
        <location evidence="1">Membrane</location>
    </subcellularLocation>
</comment>
<proteinExistence type="predicted"/>
<evidence type="ECO:0000256" key="1">
    <source>
        <dbReference type="ARBA" id="ARBA00004370"/>
    </source>
</evidence>
<dbReference type="Gene3D" id="3.40.710.10">
    <property type="entry name" value="DD-peptidase/beta-lactamase superfamily"/>
    <property type="match status" value="1"/>
</dbReference>
<dbReference type="RefSeq" id="WP_254092036.1">
    <property type="nucleotide sequence ID" value="NZ_JAHESC010000031.1"/>
</dbReference>
<dbReference type="PANTHER" id="PTHR46825:SF11">
    <property type="entry name" value="PENICILLIN-BINDING PROTEIN 4"/>
    <property type="match status" value="1"/>
</dbReference>
<dbReference type="InterPro" id="IPR050491">
    <property type="entry name" value="AmpC-like"/>
</dbReference>
<dbReference type="Proteomes" id="UP001319180">
    <property type="component" value="Unassembled WGS sequence"/>
</dbReference>
<dbReference type="Pfam" id="PF13715">
    <property type="entry name" value="CarbopepD_reg_2"/>
    <property type="match status" value="1"/>
</dbReference>
<accession>A0AAP2DBS5</accession>
<evidence type="ECO:0000259" key="4">
    <source>
        <dbReference type="Pfam" id="PF00144"/>
    </source>
</evidence>
<dbReference type="InterPro" id="IPR008969">
    <property type="entry name" value="CarboxyPept-like_regulatory"/>
</dbReference>
<evidence type="ECO:0000256" key="3">
    <source>
        <dbReference type="SAM" id="SignalP"/>
    </source>
</evidence>
<feature type="chain" id="PRO_5042972503" evidence="3">
    <location>
        <begin position="22"/>
        <end position="739"/>
    </location>
</feature>
<feature type="signal peptide" evidence="3">
    <location>
        <begin position="1"/>
        <end position="21"/>
    </location>
</feature>
<evidence type="ECO:0000313" key="6">
    <source>
        <dbReference type="Proteomes" id="UP001319180"/>
    </source>
</evidence>
<dbReference type="InterPro" id="IPR001466">
    <property type="entry name" value="Beta-lactam-related"/>
</dbReference>